<name>A0A3L9YZK8_9FLAO</name>
<keyword evidence="2" id="KW-1185">Reference proteome</keyword>
<evidence type="ECO:0000313" key="1">
    <source>
        <dbReference type="EMBL" id="RMA66141.1"/>
    </source>
</evidence>
<dbReference type="OrthoDB" id="953239at2"/>
<dbReference type="EMBL" id="REFC01000011">
    <property type="protein sequence ID" value="RMA66141.1"/>
    <property type="molecule type" value="Genomic_DNA"/>
</dbReference>
<sequence>MRKDIEIPEVKDIYVAAVLDYNEDFETHDWNAYIINDGDEAIETVLIVAQGYDDKDMTAPMRHSIKIVPAKGFARIEFLEESVLRLNNFFTVTYFQGDKMFDKRFELPANSVMSDNAVTLPVMDKEGILAR</sequence>
<comment type="caution">
    <text evidence="1">The sequence shown here is derived from an EMBL/GenBank/DDBJ whole genome shotgun (WGS) entry which is preliminary data.</text>
</comment>
<dbReference type="AlphaFoldDB" id="A0A3L9YZK8"/>
<gene>
    <name evidence="1" type="ORF">BXY75_0560</name>
</gene>
<protein>
    <recommendedName>
        <fullName evidence="3">Phenylalanyl-tRNA synthetase subunit alpha</fullName>
    </recommendedName>
</protein>
<evidence type="ECO:0000313" key="2">
    <source>
        <dbReference type="Proteomes" id="UP000271339"/>
    </source>
</evidence>
<dbReference type="Proteomes" id="UP000271339">
    <property type="component" value="Unassembled WGS sequence"/>
</dbReference>
<reference evidence="1 2" key="1">
    <citation type="submission" date="2018-10" db="EMBL/GenBank/DDBJ databases">
        <title>Genomic Encyclopedia of Archaeal and Bacterial Type Strains, Phase II (KMG-II): from individual species to whole genera.</title>
        <authorList>
            <person name="Goeker M."/>
        </authorList>
    </citation>
    <scope>NUCLEOTIDE SEQUENCE [LARGE SCALE GENOMIC DNA]</scope>
    <source>
        <strain evidence="1 2">DSM 23424</strain>
    </source>
</reference>
<dbReference type="RefSeq" id="WP_121906154.1">
    <property type="nucleotide sequence ID" value="NZ_REFC01000011.1"/>
</dbReference>
<organism evidence="1 2">
    <name type="scientific">Ulvibacter antarcticus</name>
    <dbReference type="NCBI Taxonomy" id="442714"/>
    <lineage>
        <taxon>Bacteria</taxon>
        <taxon>Pseudomonadati</taxon>
        <taxon>Bacteroidota</taxon>
        <taxon>Flavobacteriia</taxon>
        <taxon>Flavobacteriales</taxon>
        <taxon>Flavobacteriaceae</taxon>
        <taxon>Ulvibacter</taxon>
    </lineage>
</organism>
<accession>A0A3L9YZK8</accession>
<proteinExistence type="predicted"/>
<evidence type="ECO:0008006" key="3">
    <source>
        <dbReference type="Google" id="ProtNLM"/>
    </source>
</evidence>